<gene>
    <name evidence="1" type="ORF">AC3_2076</name>
</gene>
<dbReference type="EMBL" id="ABDW01000046">
    <property type="protein sequence ID" value="EDT13564.1"/>
    <property type="molecule type" value="Genomic_DNA"/>
</dbReference>
<comment type="caution">
    <text evidence="1">The sequence shown here is derived from an EMBL/GenBank/DDBJ whole genome shotgun (WGS) entry which is preliminary data.</text>
</comment>
<sequence>MELNCIDSNSLRLFEELKKMTSLEKLRIKEMVEYNKNMQKNNKKYI</sequence>
<evidence type="ECO:0000313" key="1">
    <source>
        <dbReference type="EMBL" id="EDT13564.1"/>
    </source>
</evidence>
<evidence type="ECO:0000313" key="2">
    <source>
        <dbReference type="Proteomes" id="UP000005337"/>
    </source>
</evidence>
<dbReference type="RefSeq" id="WP_003466133.1">
    <property type="nucleotide sequence ID" value="NZ_ABDW01000046.1"/>
</dbReference>
<dbReference type="AlphaFoldDB" id="B1BXJ3"/>
<name>B1BXJ3_CLOPF</name>
<dbReference type="Proteomes" id="UP000005337">
    <property type="component" value="Unassembled WGS sequence"/>
</dbReference>
<accession>B1BXJ3</accession>
<reference evidence="1 2" key="1">
    <citation type="submission" date="2007-07" db="EMBL/GenBank/DDBJ databases">
        <title>Annotation of Clostridium perfringens E str. JGS1987.</title>
        <authorList>
            <person name="Paulsen I."/>
            <person name="Sebastian Y."/>
        </authorList>
    </citation>
    <scope>NUCLEOTIDE SEQUENCE [LARGE SCALE GENOMIC DNA]</scope>
    <source>
        <strain evidence="2">E str. JGS1987</strain>
    </source>
</reference>
<protein>
    <submittedName>
        <fullName evidence="1">Uncharacterized protein</fullName>
    </submittedName>
</protein>
<proteinExistence type="predicted"/>
<organism evidence="1 2">
    <name type="scientific">Clostridium perfringens E str. JGS1987</name>
    <dbReference type="NCBI Taxonomy" id="451755"/>
    <lineage>
        <taxon>Bacteria</taxon>
        <taxon>Bacillati</taxon>
        <taxon>Bacillota</taxon>
        <taxon>Clostridia</taxon>
        <taxon>Eubacteriales</taxon>
        <taxon>Clostridiaceae</taxon>
        <taxon>Clostridium</taxon>
    </lineage>
</organism>